<dbReference type="GO" id="GO:0008982">
    <property type="term" value="F:protein-N(PI)-phosphohistidine-sugar phosphotransferase activity"/>
    <property type="evidence" value="ECO:0007669"/>
    <property type="project" value="InterPro"/>
</dbReference>
<feature type="transmembrane region" description="Helical" evidence="8">
    <location>
        <begin position="311"/>
        <end position="329"/>
    </location>
</feature>
<evidence type="ECO:0000256" key="7">
    <source>
        <dbReference type="ARBA" id="ARBA00023136"/>
    </source>
</evidence>
<dbReference type="InterPro" id="IPR003352">
    <property type="entry name" value="PTS_EIIC"/>
</dbReference>
<keyword evidence="3" id="KW-1003">Cell membrane</keyword>
<feature type="transmembrane region" description="Helical" evidence="8">
    <location>
        <begin position="12"/>
        <end position="32"/>
    </location>
</feature>
<dbReference type="GO" id="GO:0009401">
    <property type="term" value="P:phosphoenolpyruvate-dependent sugar phosphotransferase system"/>
    <property type="evidence" value="ECO:0007669"/>
    <property type="project" value="InterPro"/>
</dbReference>
<evidence type="ECO:0000313" key="10">
    <source>
        <dbReference type="EMBL" id="EFY08866.1"/>
    </source>
</evidence>
<feature type="transmembrane region" description="Helical" evidence="8">
    <location>
        <begin position="52"/>
        <end position="72"/>
    </location>
</feature>
<evidence type="ECO:0000313" key="11">
    <source>
        <dbReference type="Proteomes" id="UP000003028"/>
    </source>
</evidence>
<evidence type="ECO:0000256" key="5">
    <source>
        <dbReference type="ARBA" id="ARBA00022692"/>
    </source>
</evidence>
<dbReference type="Proteomes" id="UP000003028">
    <property type="component" value="Unassembled WGS sequence"/>
</dbReference>
<evidence type="ECO:0000256" key="2">
    <source>
        <dbReference type="ARBA" id="ARBA00022448"/>
    </source>
</evidence>
<reference evidence="10" key="1">
    <citation type="submission" date="2011-01" db="EMBL/GenBank/DDBJ databases">
        <authorList>
            <person name="Muzny D."/>
            <person name="Qin X."/>
            <person name="Buhay C."/>
            <person name="Dugan-Rocha S."/>
            <person name="Ding Y."/>
            <person name="Chen G."/>
            <person name="Hawes A."/>
            <person name="Holder M."/>
            <person name="Jhangiani S."/>
            <person name="Johnson A."/>
            <person name="Khan Z."/>
            <person name="Li Z."/>
            <person name="Liu W."/>
            <person name="Liu X."/>
            <person name="Perez L."/>
            <person name="Shen H."/>
            <person name="Wang Q."/>
            <person name="Watt J."/>
            <person name="Xi L."/>
            <person name="Xin Y."/>
            <person name="Zhou J."/>
            <person name="Deng J."/>
            <person name="Jiang H."/>
            <person name="Liu Y."/>
            <person name="Qu J."/>
            <person name="Song X.-Z."/>
            <person name="Zhang L."/>
            <person name="Villasana D."/>
            <person name="Johnson A."/>
            <person name="Liu J."/>
            <person name="Liyanage D."/>
            <person name="Lorensuhewa L."/>
            <person name="Robinson T."/>
            <person name="Song A."/>
            <person name="Song B.-B."/>
            <person name="Dinh H."/>
            <person name="Thornton R."/>
            <person name="Coyle M."/>
            <person name="Francisco L."/>
            <person name="Jackson L."/>
            <person name="Javaid M."/>
            <person name="Korchina V."/>
            <person name="Kovar C."/>
            <person name="Mata R."/>
            <person name="Mathew T."/>
            <person name="Ngo R."/>
            <person name="Nguyen L."/>
            <person name="Nguyen N."/>
            <person name="Okwuonu G."/>
            <person name="Ongeri F."/>
            <person name="Pham C."/>
            <person name="Simmons D."/>
            <person name="Wilczek-Boney K."/>
            <person name="Hale W."/>
            <person name="Jakkamsetti A."/>
            <person name="Pham P."/>
            <person name="Ruth R."/>
            <person name="San Lucas F."/>
            <person name="Warren J."/>
            <person name="Zhang J."/>
            <person name="Zhao Z."/>
            <person name="Zhou C."/>
            <person name="Zhu D."/>
            <person name="Lee S."/>
            <person name="Bess C."/>
            <person name="Blankenburg K."/>
            <person name="Forbes L."/>
            <person name="Fu Q."/>
            <person name="Gubbala S."/>
            <person name="Hirani K."/>
            <person name="Jayaseelan J.C."/>
            <person name="Lara F."/>
            <person name="Munidasa M."/>
            <person name="Palculict T."/>
            <person name="Patil S."/>
            <person name="Pu L.-L."/>
            <person name="Saada N."/>
            <person name="Tang L."/>
            <person name="Weissenberger G."/>
            <person name="Zhu Y."/>
            <person name="Hemphill L."/>
            <person name="Shang Y."/>
            <person name="Youmans B."/>
            <person name="Ayvaz T."/>
            <person name="Ross M."/>
            <person name="Santibanez J."/>
            <person name="Aqrawi P."/>
            <person name="Gross S."/>
            <person name="Joshi V."/>
            <person name="Fowler G."/>
            <person name="Nazareth L."/>
            <person name="Reid J."/>
            <person name="Worley K."/>
            <person name="Petrosino J."/>
            <person name="Highlander S."/>
            <person name="Gibbs R."/>
        </authorList>
    </citation>
    <scope>NUCLEOTIDE SEQUENCE [LARGE SCALE GENOMIC DNA]</scope>
    <source>
        <strain evidence="10">ATCC 19414</strain>
    </source>
</reference>
<dbReference type="Pfam" id="PF13303">
    <property type="entry name" value="PTS_EIIC_2"/>
    <property type="match status" value="1"/>
</dbReference>
<evidence type="ECO:0000256" key="3">
    <source>
        <dbReference type="ARBA" id="ARBA00022475"/>
    </source>
</evidence>
<comment type="caution">
    <text evidence="10">The sequence shown here is derived from an EMBL/GenBank/DDBJ whole genome shotgun (WGS) entry which is preliminary data.</text>
</comment>
<evidence type="ECO:0000256" key="8">
    <source>
        <dbReference type="SAM" id="Phobius"/>
    </source>
</evidence>
<evidence type="ECO:0000256" key="6">
    <source>
        <dbReference type="ARBA" id="ARBA00022989"/>
    </source>
</evidence>
<dbReference type="AlphaFoldDB" id="E7FVE6"/>
<feature type="domain" description="Phosphotransferase system EIIC" evidence="9">
    <location>
        <begin position="12"/>
        <end position="346"/>
    </location>
</feature>
<keyword evidence="6 8" id="KW-1133">Transmembrane helix</keyword>
<proteinExistence type="predicted"/>
<organism evidence="10 11">
    <name type="scientific">Erysipelothrix rhusiopathiae ATCC 19414</name>
    <dbReference type="NCBI Taxonomy" id="525280"/>
    <lineage>
        <taxon>Bacteria</taxon>
        <taxon>Bacillati</taxon>
        <taxon>Bacillota</taxon>
        <taxon>Erysipelotrichia</taxon>
        <taxon>Erysipelotrichales</taxon>
        <taxon>Erysipelotrichaceae</taxon>
        <taxon>Erysipelothrix</taxon>
    </lineage>
</organism>
<sequence length="350" mass="36461">MMKKIFDKGFGMKILNGVAIGSVVVLIPGALLNEIFKALLPIFPQGQFVLTATSFGMILMGVVIGVAVSMMFKFTPIQTASVGMATAFASGGWKLAEDGTFMLKGSGDIINMALTATFAVILILAVADKFKAYAMLLTPTLVLIVAGGLGMITLPYVQMITGAMAHLISNLLQLQPLLMSILVSMIFAMMIVSPLSTVGIALAVNLSGVGSAAANVGICAAAFGLAITGWKSNELGTKIALMLGSPKMAMPNVMKKPKIMIPVLCNAALSAIVVVLLNQQGTPMSAGFGISGLIGPINAINLAGGWTLGNIINAVLAFMIMPIGLAIVFRKVFTEVKPIVAVDDYHIEVQ</sequence>
<name>E7FVE6_ERYRH</name>
<evidence type="ECO:0000259" key="9">
    <source>
        <dbReference type="Pfam" id="PF13303"/>
    </source>
</evidence>
<gene>
    <name evidence="10" type="ORF">HMPREF0357_10973</name>
</gene>
<keyword evidence="4" id="KW-0762">Sugar transport</keyword>
<keyword evidence="11" id="KW-1185">Reference proteome</keyword>
<dbReference type="GO" id="GO:0005886">
    <property type="term" value="C:plasma membrane"/>
    <property type="evidence" value="ECO:0007669"/>
    <property type="project" value="UniProtKB-SubCell"/>
</dbReference>
<keyword evidence="5 8" id="KW-0812">Transmembrane</keyword>
<feature type="transmembrane region" description="Helical" evidence="8">
    <location>
        <begin position="109"/>
        <end position="127"/>
    </location>
</feature>
<protein>
    <recommendedName>
        <fullName evidence="9">Phosphotransferase system EIIC domain-containing protein</fullName>
    </recommendedName>
</protein>
<evidence type="ECO:0000256" key="1">
    <source>
        <dbReference type="ARBA" id="ARBA00004651"/>
    </source>
</evidence>
<feature type="transmembrane region" description="Helical" evidence="8">
    <location>
        <begin position="177"/>
        <end position="203"/>
    </location>
</feature>
<dbReference type="STRING" id="1648.A2I91_01910"/>
<evidence type="ECO:0000256" key="4">
    <source>
        <dbReference type="ARBA" id="ARBA00022597"/>
    </source>
</evidence>
<keyword evidence="2" id="KW-0813">Transport</keyword>
<accession>E7FVE6</accession>
<feature type="transmembrane region" description="Helical" evidence="8">
    <location>
        <begin position="133"/>
        <end position="157"/>
    </location>
</feature>
<keyword evidence="7 8" id="KW-0472">Membrane</keyword>
<comment type="subcellular location">
    <subcellularLocation>
        <location evidence="1">Cell membrane</location>
        <topology evidence="1">Multi-pass membrane protein</topology>
    </subcellularLocation>
</comment>
<dbReference type="EMBL" id="ACLK02000002">
    <property type="protein sequence ID" value="EFY08866.1"/>
    <property type="molecule type" value="Genomic_DNA"/>
</dbReference>
<feature type="transmembrane region" description="Helical" evidence="8">
    <location>
        <begin position="259"/>
        <end position="277"/>
    </location>
</feature>
<feature type="transmembrane region" description="Helical" evidence="8">
    <location>
        <begin position="209"/>
        <end position="230"/>
    </location>
</feature>